<dbReference type="SMART" id="SM00400">
    <property type="entry name" value="ZnF_CHCC"/>
    <property type="match status" value="1"/>
</dbReference>
<dbReference type="GO" id="GO:1990077">
    <property type="term" value="C:primosome complex"/>
    <property type="evidence" value="ECO:0007669"/>
    <property type="project" value="UniProtKB-KW"/>
</dbReference>
<evidence type="ECO:0000256" key="13">
    <source>
        <dbReference type="PIRNR" id="PIRNR002811"/>
    </source>
</evidence>
<dbReference type="PROSITE" id="PS50880">
    <property type="entry name" value="TOPRIM"/>
    <property type="match status" value="1"/>
</dbReference>
<comment type="cofactor">
    <cofactor evidence="12 13 14">
        <name>Zn(2+)</name>
        <dbReference type="ChEBI" id="CHEBI:29105"/>
    </cofactor>
    <text evidence="12 13 14">Binds 1 zinc ion per monomer.</text>
</comment>
<keyword evidence="5 12" id="KW-0235">DNA replication</keyword>
<protein>
    <recommendedName>
        <fullName evidence="12 13">DNA primase</fullName>
        <ecNumber evidence="12">2.7.7.101</ecNumber>
    </recommendedName>
</protein>
<evidence type="ECO:0000259" key="15">
    <source>
        <dbReference type="PROSITE" id="PS50880"/>
    </source>
</evidence>
<keyword evidence="6 12" id="KW-0479">Metal-binding</keyword>
<dbReference type="InterPro" id="IPR037068">
    <property type="entry name" value="DNA_primase_core_N_sf"/>
</dbReference>
<dbReference type="FunFam" id="3.90.980.10:FF:000001">
    <property type="entry name" value="DNA primase"/>
    <property type="match status" value="1"/>
</dbReference>
<evidence type="ECO:0000256" key="7">
    <source>
        <dbReference type="ARBA" id="ARBA00022771"/>
    </source>
</evidence>
<dbReference type="InterPro" id="IPR016136">
    <property type="entry name" value="DNA_helicase_N/primase_C"/>
</dbReference>
<dbReference type="PATRIC" id="fig|1620411.3.peg.167"/>
<feature type="domain" description="Toprim" evidence="15">
    <location>
        <begin position="249"/>
        <end position="332"/>
    </location>
</feature>
<dbReference type="GO" id="GO:0008270">
    <property type="term" value="F:zinc ion binding"/>
    <property type="evidence" value="ECO:0007669"/>
    <property type="project" value="UniProtKB-UniRule"/>
</dbReference>
<dbReference type="GO" id="GO:0003899">
    <property type="term" value="F:DNA-directed RNA polymerase activity"/>
    <property type="evidence" value="ECO:0007669"/>
    <property type="project" value="UniProtKB-UniRule"/>
</dbReference>
<proteinExistence type="inferred from homology"/>
<dbReference type="PANTHER" id="PTHR30313">
    <property type="entry name" value="DNA PRIMASE"/>
    <property type="match status" value="1"/>
</dbReference>
<dbReference type="InterPro" id="IPR006171">
    <property type="entry name" value="TOPRIM_dom"/>
</dbReference>
<evidence type="ECO:0000256" key="3">
    <source>
        <dbReference type="ARBA" id="ARBA00022679"/>
    </source>
</evidence>
<evidence type="ECO:0000256" key="9">
    <source>
        <dbReference type="ARBA" id="ARBA00022842"/>
    </source>
</evidence>
<dbReference type="GO" id="GO:0000428">
    <property type="term" value="C:DNA-directed RNA polymerase complex"/>
    <property type="evidence" value="ECO:0007669"/>
    <property type="project" value="UniProtKB-KW"/>
</dbReference>
<dbReference type="InterPro" id="IPR019475">
    <property type="entry name" value="DNA_primase_DnaB-bd"/>
</dbReference>
<evidence type="ECO:0000256" key="6">
    <source>
        <dbReference type="ARBA" id="ARBA00022723"/>
    </source>
</evidence>
<dbReference type="InterPro" id="IPR030846">
    <property type="entry name" value="DnaG_bac"/>
</dbReference>
<comment type="catalytic activity">
    <reaction evidence="12">
        <text>ssDNA + n NTP = ssDNA/pppN(pN)n-1 hybrid + (n-1) diphosphate.</text>
        <dbReference type="EC" id="2.7.7.101"/>
    </reaction>
</comment>
<gene>
    <name evidence="12" type="primary">dnaG</name>
    <name evidence="16" type="ORF">VE97_C0017G0005</name>
</gene>
<dbReference type="EC" id="2.7.7.101" evidence="12"/>
<comment type="subunit">
    <text evidence="12">Monomer. Interacts with DnaB.</text>
</comment>
<dbReference type="Gene3D" id="1.10.860.10">
    <property type="entry name" value="DNAb Helicase, Chain A"/>
    <property type="match status" value="1"/>
</dbReference>
<dbReference type="NCBIfam" id="TIGR01391">
    <property type="entry name" value="dnaG"/>
    <property type="match status" value="1"/>
</dbReference>
<evidence type="ECO:0000256" key="14">
    <source>
        <dbReference type="PIRSR" id="PIRSR002811-1"/>
    </source>
</evidence>
<dbReference type="Pfam" id="PF01807">
    <property type="entry name" value="Zn_ribbon_DnaG"/>
    <property type="match status" value="1"/>
</dbReference>
<comment type="caution">
    <text evidence="16">The sequence shown here is derived from an EMBL/GenBank/DDBJ whole genome shotgun (WGS) entry which is preliminary data.</text>
</comment>
<keyword evidence="8 12" id="KW-0862">Zinc</keyword>
<dbReference type="GO" id="GO:0006269">
    <property type="term" value="P:DNA replication, synthesis of primer"/>
    <property type="evidence" value="ECO:0007669"/>
    <property type="project" value="UniProtKB-UniRule"/>
</dbReference>
<keyword evidence="4 12" id="KW-0548">Nucleotidyltransferase</keyword>
<comment type="function">
    <text evidence="12 13">RNA polymerase that catalyzes the synthesis of short RNA molecules used as primers for DNA polymerase during DNA replication.</text>
</comment>
<dbReference type="FunFam" id="3.90.580.10:FF:000001">
    <property type="entry name" value="DNA primase"/>
    <property type="match status" value="1"/>
</dbReference>
<dbReference type="InterPro" id="IPR013264">
    <property type="entry name" value="DNAG_N"/>
</dbReference>
<evidence type="ECO:0000256" key="12">
    <source>
        <dbReference type="HAMAP-Rule" id="MF_00974"/>
    </source>
</evidence>
<evidence type="ECO:0000256" key="2">
    <source>
        <dbReference type="ARBA" id="ARBA00022515"/>
    </source>
</evidence>
<dbReference type="Gene3D" id="3.90.580.10">
    <property type="entry name" value="Zinc finger, CHC2-type domain"/>
    <property type="match status" value="1"/>
</dbReference>
<dbReference type="HAMAP" id="MF_00974">
    <property type="entry name" value="DNA_primase_DnaG"/>
    <property type="match status" value="1"/>
</dbReference>
<keyword evidence="11 12" id="KW-0804">Transcription</keyword>
<accession>A0A0G1KT65</accession>
<dbReference type="InterPro" id="IPR002694">
    <property type="entry name" value="Znf_CHC2"/>
</dbReference>
<keyword evidence="1 12" id="KW-0240">DNA-directed RNA polymerase</keyword>
<keyword evidence="3 12" id="KW-0808">Transferase</keyword>
<dbReference type="GO" id="GO:0003677">
    <property type="term" value="F:DNA binding"/>
    <property type="evidence" value="ECO:0007669"/>
    <property type="project" value="UniProtKB-KW"/>
</dbReference>
<dbReference type="InterPro" id="IPR006295">
    <property type="entry name" value="DNA_primase_DnaG"/>
</dbReference>
<comment type="similarity">
    <text evidence="12 13">Belongs to the DnaG primase family.</text>
</comment>
<dbReference type="Proteomes" id="UP000033958">
    <property type="component" value="Unassembled WGS sequence"/>
</dbReference>
<dbReference type="Pfam" id="PF10410">
    <property type="entry name" value="DnaB_bind"/>
    <property type="match status" value="1"/>
</dbReference>
<evidence type="ECO:0000313" key="17">
    <source>
        <dbReference type="Proteomes" id="UP000033958"/>
    </source>
</evidence>
<evidence type="ECO:0000256" key="8">
    <source>
        <dbReference type="ARBA" id="ARBA00022833"/>
    </source>
</evidence>
<dbReference type="InterPro" id="IPR036977">
    <property type="entry name" value="DNA_primase_Znf_CHC2"/>
</dbReference>
<evidence type="ECO:0000256" key="1">
    <source>
        <dbReference type="ARBA" id="ARBA00022478"/>
    </source>
</evidence>
<dbReference type="SUPFAM" id="SSF56731">
    <property type="entry name" value="DNA primase core"/>
    <property type="match status" value="1"/>
</dbReference>
<feature type="zinc finger region" description="CHC2-type" evidence="12 14">
    <location>
        <begin position="35"/>
        <end position="59"/>
    </location>
</feature>
<evidence type="ECO:0000256" key="4">
    <source>
        <dbReference type="ARBA" id="ARBA00022695"/>
    </source>
</evidence>
<dbReference type="PIRSF" id="PIRSF002811">
    <property type="entry name" value="DnaG"/>
    <property type="match status" value="1"/>
</dbReference>
<dbReference type="Gene3D" id="3.40.1360.10">
    <property type="match status" value="1"/>
</dbReference>
<dbReference type="Pfam" id="PF13155">
    <property type="entry name" value="Toprim_2"/>
    <property type="match status" value="1"/>
</dbReference>
<dbReference type="EMBL" id="LCJZ01000017">
    <property type="protein sequence ID" value="KKT86806.1"/>
    <property type="molecule type" value="Genomic_DNA"/>
</dbReference>
<keyword evidence="7 12" id="KW-0863">Zinc-finger</keyword>
<evidence type="ECO:0000256" key="10">
    <source>
        <dbReference type="ARBA" id="ARBA00023125"/>
    </source>
</evidence>
<dbReference type="Pfam" id="PF08275">
    <property type="entry name" value="DNAG_N"/>
    <property type="match status" value="1"/>
</dbReference>
<dbReference type="GO" id="GO:0005737">
    <property type="term" value="C:cytoplasm"/>
    <property type="evidence" value="ECO:0007669"/>
    <property type="project" value="TreeGrafter"/>
</dbReference>
<comment type="domain">
    <text evidence="12">Contains an N-terminal zinc-binding domain, a central core domain that contains the primase activity, and a C-terminal DnaB-binding domain.</text>
</comment>
<evidence type="ECO:0000256" key="11">
    <source>
        <dbReference type="ARBA" id="ARBA00023163"/>
    </source>
</evidence>
<organism evidence="16 17">
    <name type="scientific">candidate division Kazan bacterium GW2011_GWB1_45_10</name>
    <dbReference type="NCBI Taxonomy" id="1620411"/>
    <lineage>
        <taxon>Bacteria</taxon>
        <taxon>Bacteria division Kazan-3B-28</taxon>
    </lineage>
</organism>
<dbReference type="AlphaFoldDB" id="A0A0G1KT65"/>
<keyword evidence="2 12" id="KW-0639">Primosome</keyword>
<dbReference type="SMART" id="SM00493">
    <property type="entry name" value="TOPRIM"/>
    <property type="match status" value="1"/>
</dbReference>
<keyword evidence="9" id="KW-0460">Magnesium</keyword>
<reference evidence="16 17" key="1">
    <citation type="journal article" date="2015" name="Nature">
        <title>rRNA introns, odd ribosomes, and small enigmatic genomes across a large radiation of phyla.</title>
        <authorList>
            <person name="Brown C.T."/>
            <person name="Hug L.A."/>
            <person name="Thomas B.C."/>
            <person name="Sharon I."/>
            <person name="Castelle C.J."/>
            <person name="Singh A."/>
            <person name="Wilkins M.J."/>
            <person name="Williams K.H."/>
            <person name="Banfield J.F."/>
        </authorList>
    </citation>
    <scope>NUCLEOTIDE SEQUENCE [LARGE SCALE GENOMIC DNA]</scope>
</reference>
<dbReference type="InterPro" id="IPR050219">
    <property type="entry name" value="DnaG_primase"/>
</dbReference>
<dbReference type="InterPro" id="IPR034151">
    <property type="entry name" value="TOPRIM_DnaG_bac"/>
</dbReference>
<dbReference type="SUPFAM" id="SSF57783">
    <property type="entry name" value="Zinc beta-ribbon"/>
    <property type="match status" value="1"/>
</dbReference>
<dbReference type="Gene3D" id="3.90.980.10">
    <property type="entry name" value="DNA primase, catalytic core, N-terminal domain"/>
    <property type="match status" value="1"/>
</dbReference>
<evidence type="ECO:0000313" key="16">
    <source>
        <dbReference type="EMBL" id="KKT86806.1"/>
    </source>
</evidence>
<dbReference type="PANTHER" id="PTHR30313:SF2">
    <property type="entry name" value="DNA PRIMASE"/>
    <property type="match status" value="1"/>
</dbReference>
<dbReference type="CDD" id="cd03364">
    <property type="entry name" value="TOPRIM_DnaG_primases"/>
    <property type="match status" value="1"/>
</dbReference>
<evidence type="ECO:0000256" key="5">
    <source>
        <dbReference type="ARBA" id="ARBA00022705"/>
    </source>
</evidence>
<sequence length="583" mass="65471">MMDQLEEIRRRVDIVEFIGQYLPLKKAGRNYRSVCPFHSDKDPSFMVSPDKQIWHCFGCGLGGDIFGFLMKKEGIEFPEALAQLADRAGIELANRPKDWGVKNKLFAINELSAKFFEKYMADTAIGRQAANYLINRGLSAETIKQFNLGYAPAGWDYLAKFLERRGYTKEEGEKAGVLTRRSQNVIDKFRHRLMFPITNISGKVVGFTGRVLEVKDQPKYLNSPETPIFNKGRILYGLSVTKEEIQKSNAVVLVEGQMDALSSYQAGVKNVVASSGTAFTGEQLETLRRYAETLILALDADSAGSEATKRAIELASAEDLDVKVALLEGYKDPDECVKADPAKWREIVERAVPIVDFYIDYATKKFGVDSVSAKKKVAAEVLPVIALMDSPVEKDQYIKHLAGALNIDSNNLYEALSKAVAGKGGRLPTHKGKDPHETNEPVLDRFDWLEKRVLGMVVAQPDRLGKVATDFATDIWVTAWAKKVYAELKNCYTGKEFSLDELLAKLDYPDKVVLLEILMTVEEYYADMPDVDVDQELRFYINLLKQKNTRIALAELNRQIVVAEKSGDVAKLQALLEEFNQRF</sequence>
<keyword evidence="10 12" id="KW-0238">DNA-binding</keyword>
<name>A0A0G1KT65_UNCK3</name>